<comment type="catalytic activity">
    <reaction evidence="8">
        <text>L-seryl-[protein] + ATP = O-phospho-L-seryl-[protein] + ADP + H(+)</text>
        <dbReference type="Rhea" id="RHEA:17989"/>
        <dbReference type="Rhea" id="RHEA-COMP:9863"/>
        <dbReference type="Rhea" id="RHEA-COMP:11604"/>
        <dbReference type="ChEBI" id="CHEBI:15378"/>
        <dbReference type="ChEBI" id="CHEBI:29999"/>
        <dbReference type="ChEBI" id="CHEBI:30616"/>
        <dbReference type="ChEBI" id="CHEBI:83421"/>
        <dbReference type="ChEBI" id="CHEBI:456216"/>
        <dbReference type="EC" id="2.7.11.24"/>
    </reaction>
</comment>
<reference evidence="14 15" key="3">
    <citation type="submission" date="2017-10" db="EMBL/GenBank/DDBJ databases">
        <title>Consistent, comparative and evidence-based genome annotation and re-annotation for the closely-related species, Cryptosporidium parvum, C. hominis and C. tyzzeri.</title>
        <authorList>
            <person name="Baptista R.P."/>
            <person name="Li Y."/>
            <person name="Sateriale A."/>
            <person name="Striepen B."/>
            <person name="Kissinger J.C."/>
        </authorList>
    </citation>
    <scope>NUCLEOTIDE SEQUENCE [LARGE SCALE GENOMIC DNA]</scope>
    <source>
        <strain evidence="14">30976</strain>
    </source>
</reference>
<dbReference type="EC" id="2.7.11.24" evidence="1 10"/>
<evidence type="ECO:0000313" key="15">
    <source>
        <dbReference type="Proteomes" id="UP001429100"/>
    </source>
</evidence>
<accession>A0A0S4TBA3</accession>
<proteinExistence type="inferred from homology"/>
<dbReference type="InterPro" id="IPR000719">
    <property type="entry name" value="Prot_kinase_dom"/>
</dbReference>
<reference evidence="14 15" key="1">
    <citation type="submission" date="2014-11" db="EMBL/GenBank/DDBJ databases">
        <title>Comparative genomic analysis of Cryptosporidium hominis reveals occurrence of genetic recombination in virulent subtypes.</title>
        <authorList>
            <person name="Guo Y."/>
            <person name="Tang K."/>
            <person name="Frace M."/>
            <person name="Li N."/>
            <person name="Roellig D.M."/>
            <person name="Sammons S."/>
            <person name="Knipe K."/>
            <person name="Rowe L."/>
            <person name="Feng Y."/>
            <person name="Xiao L."/>
        </authorList>
    </citation>
    <scope>NUCLEOTIDE SEQUENCE [LARGE SCALE GENOMIC DNA]</scope>
    <source>
        <strain evidence="14">30976</strain>
    </source>
</reference>
<keyword evidence="5 10" id="KW-0418">Kinase</keyword>
<dbReference type="FunFam" id="1.10.510.10:FF:000238">
    <property type="entry name" value="Mitogen-activated protein kinase"/>
    <property type="match status" value="1"/>
</dbReference>
<evidence type="ECO:0000256" key="1">
    <source>
        <dbReference type="ARBA" id="ARBA00012411"/>
    </source>
</evidence>
<feature type="region of interest" description="Disordered" evidence="11">
    <location>
        <begin position="433"/>
        <end position="456"/>
    </location>
</feature>
<evidence type="ECO:0000256" key="10">
    <source>
        <dbReference type="RuleBase" id="RU361165"/>
    </source>
</evidence>
<dbReference type="Proteomes" id="UP000199752">
    <property type="component" value="Chromosome 2"/>
</dbReference>
<dbReference type="SUPFAM" id="SSF56112">
    <property type="entry name" value="Protein kinase-like (PK-like)"/>
    <property type="match status" value="1"/>
</dbReference>
<dbReference type="InterPro" id="IPR050117">
    <property type="entry name" value="MAPK"/>
</dbReference>
<dbReference type="InterPro" id="IPR003527">
    <property type="entry name" value="MAP_kinase_CS"/>
</dbReference>
<dbReference type="VEuPathDB" id="CryptoDB:GY17_00002149"/>
<evidence type="ECO:0000256" key="6">
    <source>
        <dbReference type="ARBA" id="ARBA00022840"/>
    </source>
</evidence>
<dbReference type="GO" id="GO:0005524">
    <property type="term" value="F:ATP binding"/>
    <property type="evidence" value="ECO:0007669"/>
    <property type="project" value="UniProtKB-UniRule"/>
</dbReference>
<evidence type="ECO:0000313" key="14">
    <source>
        <dbReference type="EMBL" id="PPS95196.1"/>
    </source>
</evidence>
<dbReference type="InterPro" id="IPR008271">
    <property type="entry name" value="Ser/Thr_kinase_AS"/>
</dbReference>
<dbReference type="PANTHER" id="PTHR24055">
    <property type="entry name" value="MITOGEN-ACTIVATED PROTEIN KINASE"/>
    <property type="match status" value="1"/>
</dbReference>
<evidence type="ECO:0000256" key="9">
    <source>
        <dbReference type="PROSITE-ProRule" id="PRU10141"/>
    </source>
</evidence>
<dbReference type="VEuPathDB" id="CryptoDB:Chro.20213"/>
<dbReference type="PROSITE" id="PS00108">
    <property type="entry name" value="PROTEIN_KINASE_ST"/>
    <property type="match status" value="1"/>
</dbReference>
<dbReference type="GO" id="GO:0004707">
    <property type="term" value="F:MAP kinase activity"/>
    <property type="evidence" value="ECO:0007669"/>
    <property type="project" value="UniProtKB-EC"/>
</dbReference>
<dbReference type="PROSITE" id="PS50011">
    <property type="entry name" value="PROTEIN_KINASE_DOM"/>
    <property type="match status" value="1"/>
</dbReference>
<comment type="catalytic activity">
    <reaction evidence="7 10">
        <text>L-threonyl-[protein] + ATP = O-phospho-L-threonyl-[protein] + ADP + H(+)</text>
        <dbReference type="Rhea" id="RHEA:46608"/>
        <dbReference type="Rhea" id="RHEA-COMP:11060"/>
        <dbReference type="Rhea" id="RHEA-COMP:11605"/>
        <dbReference type="ChEBI" id="CHEBI:15378"/>
        <dbReference type="ChEBI" id="CHEBI:30013"/>
        <dbReference type="ChEBI" id="CHEBI:30616"/>
        <dbReference type="ChEBI" id="CHEBI:61977"/>
        <dbReference type="ChEBI" id="CHEBI:456216"/>
        <dbReference type="EC" id="2.7.11.24"/>
    </reaction>
</comment>
<evidence type="ECO:0000256" key="5">
    <source>
        <dbReference type="ARBA" id="ARBA00022777"/>
    </source>
</evidence>
<evidence type="ECO:0000256" key="7">
    <source>
        <dbReference type="ARBA" id="ARBA00047592"/>
    </source>
</evidence>
<reference evidence="13" key="2">
    <citation type="submission" date="2015-08" db="EMBL/GenBank/DDBJ databases">
        <authorList>
            <person name="Babu N.S."/>
            <person name="Beckwith C.J."/>
            <person name="Beseler K.G."/>
            <person name="Brison A."/>
            <person name="Carone J.V."/>
            <person name="Caskin T.P."/>
            <person name="Diamond M."/>
            <person name="Durham M.E."/>
            <person name="Foxe J.M."/>
            <person name="Go M."/>
            <person name="Henderson B.A."/>
            <person name="Jones I.B."/>
            <person name="McGettigan J.A."/>
            <person name="Micheletti S.J."/>
            <person name="Nasrallah M.E."/>
            <person name="Ortiz D."/>
            <person name="Piller C.R."/>
            <person name="Privatt S.R."/>
            <person name="Schneider S.L."/>
            <person name="Sharp S."/>
            <person name="Smith T.C."/>
            <person name="Stanton J.D."/>
            <person name="Ullery H.E."/>
            <person name="Wilson R.J."/>
            <person name="Serrano M.G."/>
            <person name="Buck G."/>
            <person name="Lee V."/>
            <person name="Wang Y."/>
            <person name="Carvalho R."/>
            <person name="Voegtly L."/>
            <person name="Shi R."/>
            <person name="Duckworth R."/>
            <person name="Johnson A."/>
            <person name="Loviza R."/>
            <person name="Walstead R."/>
            <person name="Shah Z."/>
            <person name="Kiflezghi M."/>
            <person name="Wade K."/>
            <person name="Ball S.L."/>
            <person name="Bradley K.W."/>
            <person name="Asai D.J."/>
            <person name="Bowman C.A."/>
            <person name="Russell D.A."/>
            <person name="Pope W.H."/>
            <person name="Jacobs-Sera D."/>
            <person name="Hendrix R.W."/>
            <person name="Hatfull G.F."/>
        </authorList>
    </citation>
    <scope>NUCLEOTIDE SEQUENCE [LARGE SCALE GENOMIC DNA]</scope>
</reference>
<feature type="domain" description="Protein kinase" evidence="12">
    <location>
        <begin position="13"/>
        <end position="334"/>
    </location>
</feature>
<dbReference type="Gene3D" id="1.10.510.10">
    <property type="entry name" value="Transferase(Phosphotransferase) domain 1"/>
    <property type="match status" value="1"/>
</dbReference>
<dbReference type="EMBL" id="LN877948">
    <property type="protein sequence ID" value="CUV04552.1"/>
    <property type="molecule type" value="Genomic_DNA"/>
</dbReference>
<dbReference type="Gene3D" id="3.30.200.20">
    <property type="entry name" value="Phosphorylase Kinase, domain 1"/>
    <property type="match status" value="1"/>
</dbReference>
<dbReference type="Pfam" id="PF00069">
    <property type="entry name" value="Pkinase"/>
    <property type="match status" value="1"/>
</dbReference>
<dbReference type="PROSITE" id="PS01351">
    <property type="entry name" value="MAPK"/>
    <property type="match status" value="1"/>
</dbReference>
<evidence type="ECO:0000256" key="3">
    <source>
        <dbReference type="ARBA" id="ARBA00022679"/>
    </source>
</evidence>
<sequence length="710" mass="80203">MCDRVDRHVLRKYELVKKLGKGAYGIVWKSIDRRTGEVVAVKKIFDAFQNSTDAQRTFREIMILTELSGHENIVNLLNVLRADNDRDVYLVFDYMETDLHAVIRANILEPVHKQYVVYQLIKVIKYLHSGGLLHRDMKPSNILLNAECHVKVADFGLSRSFVNIRRVTNNIPLSINENTENFDDDQPILTDYVATRWYRAPEILLGSTKYTKGIDMWSLGCILGEILCGKPIFPGSSTMNQLERIIGVIDFPSNEDVESIQSPFAKTMIESLKEKVEIRQSNKRDIFSKWKNLLLKINPKADCNEEALDLLDKLLQFNPNKRISANDALKHPFVSIFHNPNEEPNCDHIITIPINDNVKHSIDDYRNLVYSEISRRKRELISNKHQNVQNPNTAVSNPRVNRVSGAVEFATPESNPNNITSNKSNEPIYSKFQSELQSNKRSSINKNPPADNSKKGGILGNFFSQVYNTFISGSATNKTTSFGNSQTISNYSNGKVDEKHIQQMRSATSYYSNSINNSNPIKKGGGFIGNNLSSTNDNTAKTANSSTKNSKYITTGAVIKNANSTFSVSTNCGGNSHVYYPRAYMYNNIKHNLPDYSLIPNSELSNSLSGKNTSNLKYSNNPELSNQFKLNCHGSNQTSIINLQMQQNRSNTSKITYYNEPNIEPNSKLNDMVGRKSTSSGVGVNTLHHPPPFYTSQQNKNVNKNYLYKY</sequence>
<name>A0A0S4TBA3_CRYHO</name>
<dbReference type="VEuPathDB" id="CryptoDB:ChTU502y2012_418g0115"/>
<keyword evidence="6 9" id="KW-0067">ATP-binding</keyword>
<evidence type="ECO:0000256" key="2">
    <source>
        <dbReference type="ARBA" id="ARBA00022527"/>
    </source>
</evidence>
<dbReference type="VEuPathDB" id="CryptoDB:CHUDEA2_1960"/>
<dbReference type="InterPro" id="IPR011009">
    <property type="entry name" value="Kinase-like_dom_sf"/>
</dbReference>
<keyword evidence="15" id="KW-1185">Reference proteome</keyword>
<dbReference type="SMART" id="SM00220">
    <property type="entry name" value="S_TKc"/>
    <property type="match status" value="1"/>
</dbReference>
<dbReference type="FunFam" id="3.30.200.20:FF:000166">
    <property type="entry name" value="Mitogen-activated protein kinase"/>
    <property type="match status" value="1"/>
</dbReference>
<gene>
    <name evidence="13" type="ORF">CHUDEA2_1960</name>
    <name evidence="14" type="ORF">GY17_00002149</name>
</gene>
<dbReference type="AlphaFoldDB" id="A0A0S4TBA3"/>
<evidence type="ECO:0000256" key="11">
    <source>
        <dbReference type="SAM" id="MobiDB-lite"/>
    </source>
</evidence>
<dbReference type="Proteomes" id="UP001429100">
    <property type="component" value="Unassembled WGS sequence"/>
</dbReference>
<comment type="activity regulation">
    <text evidence="10">Activated by threonine and tyrosine phosphorylation.</text>
</comment>
<protein>
    <recommendedName>
        <fullName evidence="1 10">Mitogen-activated protein kinase</fullName>
        <ecNumber evidence="1 10">2.7.11.24</ecNumber>
    </recommendedName>
</protein>
<feature type="binding site" evidence="9">
    <location>
        <position position="43"/>
    </location>
    <ligand>
        <name>ATP</name>
        <dbReference type="ChEBI" id="CHEBI:30616"/>
    </ligand>
</feature>
<comment type="similarity">
    <text evidence="10">Belongs to the protein kinase superfamily. Ser/Thr protein kinase family. MAP kinase subfamily.</text>
</comment>
<keyword evidence="3 10" id="KW-0808">Transferase</keyword>
<comment type="cofactor">
    <cofactor evidence="10">
        <name>Mg(2+)</name>
        <dbReference type="ChEBI" id="CHEBI:18420"/>
    </cofactor>
</comment>
<dbReference type="InterPro" id="IPR017441">
    <property type="entry name" value="Protein_kinase_ATP_BS"/>
</dbReference>
<dbReference type="EMBL" id="JTAI01000039">
    <property type="protein sequence ID" value="PPS95196.1"/>
    <property type="molecule type" value="Genomic_DNA"/>
</dbReference>
<evidence type="ECO:0000313" key="13">
    <source>
        <dbReference type="EMBL" id="CUV04552.1"/>
    </source>
</evidence>
<evidence type="ECO:0000256" key="8">
    <source>
        <dbReference type="ARBA" id="ARBA00048312"/>
    </source>
</evidence>
<feature type="compositionally biased region" description="Polar residues" evidence="11">
    <location>
        <begin position="433"/>
        <end position="446"/>
    </location>
</feature>
<dbReference type="CDD" id="cd07852">
    <property type="entry name" value="STKc_MAPK15-like"/>
    <property type="match status" value="1"/>
</dbReference>
<keyword evidence="2 10" id="KW-0723">Serine/threonine-protein kinase</keyword>
<evidence type="ECO:0000256" key="4">
    <source>
        <dbReference type="ARBA" id="ARBA00022741"/>
    </source>
</evidence>
<evidence type="ECO:0000259" key="12">
    <source>
        <dbReference type="PROSITE" id="PS50011"/>
    </source>
</evidence>
<dbReference type="OrthoDB" id="192887at2759"/>
<dbReference type="PROSITE" id="PS00107">
    <property type="entry name" value="PROTEIN_KINASE_ATP"/>
    <property type="match status" value="1"/>
</dbReference>
<keyword evidence="10" id="KW-0460">Magnesium</keyword>
<organism evidence="13">
    <name type="scientific">Cryptosporidium hominis</name>
    <dbReference type="NCBI Taxonomy" id="237895"/>
    <lineage>
        <taxon>Eukaryota</taxon>
        <taxon>Sar</taxon>
        <taxon>Alveolata</taxon>
        <taxon>Apicomplexa</taxon>
        <taxon>Conoidasida</taxon>
        <taxon>Coccidia</taxon>
        <taxon>Eucoccidiorida</taxon>
        <taxon>Eimeriorina</taxon>
        <taxon>Cryptosporidiidae</taxon>
        <taxon>Cryptosporidium</taxon>
    </lineage>
</organism>
<keyword evidence="4 9" id="KW-0547">Nucleotide-binding</keyword>